<protein>
    <submittedName>
        <fullName evidence="1">Uncharacterized protein</fullName>
    </submittedName>
</protein>
<accession>A0A2H3DG16</accession>
<proteinExistence type="predicted"/>
<reference evidence="2" key="1">
    <citation type="journal article" date="2017" name="Nat. Ecol. Evol.">
        <title>Genome expansion and lineage-specific genetic innovations in the forest pathogenic fungi Armillaria.</title>
        <authorList>
            <person name="Sipos G."/>
            <person name="Prasanna A.N."/>
            <person name="Walter M.C."/>
            <person name="O'Connor E."/>
            <person name="Balint B."/>
            <person name="Krizsan K."/>
            <person name="Kiss B."/>
            <person name="Hess J."/>
            <person name="Varga T."/>
            <person name="Slot J."/>
            <person name="Riley R."/>
            <person name="Boka B."/>
            <person name="Rigling D."/>
            <person name="Barry K."/>
            <person name="Lee J."/>
            <person name="Mihaltcheva S."/>
            <person name="LaButti K."/>
            <person name="Lipzen A."/>
            <person name="Waldron R."/>
            <person name="Moloney N.M."/>
            <person name="Sperisen C."/>
            <person name="Kredics L."/>
            <person name="Vagvoelgyi C."/>
            <person name="Patrignani A."/>
            <person name="Fitzpatrick D."/>
            <person name="Nagy I."/>
            <person name="Doyle S."/>
            <person name="Anderson J.B."/>
            <person name="Grigoriev I.V."/>
            <person name="Gueldener U."/>
            <person name="Muensterkoetter M."/>
            <person name="Nagy L.G."/>
        </authorList>
    </citation>
    <scope>NUCLEOTIDE SEQUENCE [LARGE SCALE GENOMIC DNA]</scope>
    <source>
        <strain evidence="2">Ar21-2</strain>
    </source>
</reference>
<dbReference type="InParanoid" id="A0A2H3DG16"/>
<sequence>MPVLIPAFEAPNISRLVQLSTDALLMAWKTCLTAIEISSYPRHCGKMMVTRVWEKEWRKASDSRRSSYGWAGKGGKLYGYDTRGTGPCLRSQWPVSARLSPPHILLAFLPQYGLILHCTLACVTAADRISVKPSSLHLGSQIPRYVQGSSLHTNIWPPNRTEMNHVNWLDTKSCRYAPPEWGAALLSHHWW</sequence>
<organism evidence="1 2">
    <name type="scientific">Armillaria gallica</name>
    <name type="common">Bulbous honey fungus</name>
    <name type="synonym">Armillaria bulbosa</name>
    <dbReference type="NCBI Taxonomy" id="47427"/>
    <lineage>
        <taxon>Eukaryota</taxon>
        <taxon>Fungi</taxon>
        <taxon>Dikarya</taxon>
        <taxon>Basidiomycota</taxon>
        <taxon>Agaricomycotina</taxon>
        <taxon>Agaricomycetes</taxon>
        <taxon>Agaricomycetidae</taxon>
        <taxon>Agaricales</taxon>
        <taxon>Marasmiineae</taxon>
        <taxon>Physalacriaceae</taxon>
        <taxon>Armillaria</taxon>
    </lineage>
</organism>
<dbReference type="EMBL" id="KZ293655">
    <property type="protein sequence ID" value="PBK94159.1"/>
    <property type="molecule type" value="Genomic_DNA"/>
</dbReference>
<keyword evidence="2" id="KW-1185">Reference proteome</keyword>
<gene>
    <name evidence="1" type="ORF">ARMGADRAFT_1029975</name>
</gene>
<name>A0A2H3DG16_ARMGA</name>
<dbReference type="Proteomes" id="UP000217790">
    <property type="component" value="Unassembled WGS sequence"/>
</dbReference>
<evidence type="ECO:0000313" key="2">
    <source>
        <dbReference type="Proteomes" id="UP000217790"/>
    </source>
</evidence>
<evidence type="ECO:0000313" key="1">
    <source>
        <dbReference type="EMBL" id="PBK94159.1"/>
    </source>
</evidence>
<dbReference type="AlphaFoldDB" id="A0A2H3DG16"/>